<comment type="caution">
    <text evidence="1">The sequence shown here is derived from an EMBL/GenBank/DDBJ whole genome shotgun (WGS) entry which is preliminary data.</text>
</comment>
<dbReference type="EMBL" id="JABBVZ010000012">
    <property type="protein sequence ID" value="NMP21739.1"/>
    <property type="molecule type" value="Genomic_DNA"/>
</dbReference>
<dbReference type="AlphaFoldDB" id="A0A7Y0Q318"/>
<evidence type="ECO:0008006" key="3">
    <source>
        <dbReference type="Google" id="ProtNLM"/>
    </source>
</evidence>
<dbReference type="Gene3D" id="3.40.50.2300">
    <property type="match status" value="1"/>
</dbReference>
<proteinExistence type="predicted"/>
<accession>A0A7Y0Q318</accession>
<dbReference type="InterPro" id="IPR011006">
    <property type="entry name" value="CheY-like_superfamily"/>
</dbReference>
<evidence type="ECO:0000313" key="1">
    <source>
        <dbReference type="EMBL" id="NMP21739.1"/>
    </source>
</evidence>
<reference evidence="1 2" key="1">
    <citation type="submission" date="2020-04" db="EMBL/GenBank/DDBJ databases">
        <authorList>
            <person name="Zhang R."/>
            <person name="Schippers A."/>
        </authorList>
    </citation>
    <scope>NUCLEOTIDE SEQUENCE [LARGE SCALE GENOMIC DNA]</scope>
    <source>
        <strain evidence="1 2">DSM 109850</strain>
    </source>
</reference>
<protein>
    <recommendedName>
        <fullName evidence="3">Response regulatory domain-containing protein</fullName>
    </recommendedName>
</protein>
<sequence>MMQIRVLLVDPSPTYSQVVPWELNGGVDLVVRGVSRGDQAIMLMSRWVPHLVIISINLSDMSAMKLAAEVERRFGIKAALMGMYKPEWLRQVKMPWIAKDRLTAQLLRQEALDLHQVGWQSEHQ</sequence>
<organism evidence="1 2">
    <name type="scientific">Sulfobacillus harzensis</name>
    <dbReference type="NCBI Taxonomy" id="2729629"/>
    <lineage>
        <taxon>Bacteria</taxon>
        <taxon>Bacillati</taxon>
        <taxon>Bacillota</taxon>
        <taxon>Clostridia</taxon>
        <taxon>Eubacteriales</taxon>
        <taxon>Clostridiales Family XVII. Incertae Sedis</taxon>
        <taxon>Sulfobacillus</taxon>
    </lineage>
</organism>
<keyword evidence="2" id="KW-1185">Reference proteome</keyword>
<evidence type="ECO:0000313" key="2">
    <source>
        <dbReference type="Proteomes" id="UP000533476"/>
    </source>
</evidence>
<name>A0A7Y0Q318_9FIRM</name>
<gene>
    <name evidence="1" type="ORF">HIJ39_05135</name>
</gene>
<dbReference type="RefSeq" id="WP_169097418.1">
    <property type="nucleotide sequence ID" value="NZ_JABBVZ010000012.1"/>
</dbReference>
<dbReference type="Proteomes" id="UP000533476">
    <property type="component" value="Unassembled WGS sequence"/>
</dbReference>
<dbReference type="SUPFAM" id="SSF52172">
    <property type="entry name" value="CheY-like"/>
    <property type="match status" value="1"/>
</dbReference>